<protein>
    <submittedName>
        <fullName evidence="1">Uncharacterized protein</fullName>
    </submittedName>
</protein>
<dbReference type="EMBL" id="AGNK02005660">
    <property type="status" value="NOT_ANNOTATED_CDS"/>
    <property type="molecule type" value="Genomic_DNA"/>
</dbReference>
<dbReference type="InParanoid" id="K4AHQ9"/>
<evidence type="ECO:0000313" key="1">
    <source>
        <dbReference type="EnsemblPlants" id="KQK89315"/>
    </source>
</evidence>
<reference evidence="1" key="2">
    <citation type="submission" date="2018-08" db="UniProtKB">
        <authorList>
            <consortium name="EnsemblPlants"/>
        </authorList>
    </citation>
    <scope>IDENTIFICATION</scope>
    <source>
        <strain evidence="1">Yugu1</strain>
    </source>
</reference>
<dbReference type="Proteomes" id="UP000004995">
    <property type="component" value="Unassembled WGS sequence"/>
</dbReference>
<reference evidence="2" key="1">
    <citation type="journal article" date="2012" name="Nat. Biotechnol.">
        <title>Reference genome sequence of the model plant Setaria.</title>
        <authorList>
            <person name="Bennetzen J.L."/>
            <person name="Schmutz J."/>
            <person name="Wang H."/>
            <person name="Percifield R."/>
            <person name="Hawkins J."/>
            <person name="Pontaroli A.C."/>
            <person name="Estep M."/>
            <person name="Feng L."/>
            <person name="Vaughn J.N."/>
            <person name="Grimwood J."/>
            <person name="Jenkins J."/>
            <person name="Barry K."/>
            <person name="Lindquist E."/>
            <person name="Hellsten U."/>
            <person name="Deshpande S."/>
            <person name="Wang X."/>
            <person name="Wu X."/>
            <person name="Mitros T."/>
            <person name="Triplett J."/>
            <person name="Yang X."/>
            <person name="Ye C.Y."/>
            <person name="Mauro-Herrera M."/>
            <person name="Wang L."/>
            <person name="Li P."/>
            <person name="Sharma M."/>
            <person name="Sharma R."/>
            <person name="Ronald P.C."/>
            <person name="Panaud O."/>
            <person name="Kellogg E.A."/>
            <person name="Brutnell T.P."/>
            <person name="Doust A.N."/>
            <person name="Tuskan G.A."/>
            <person name="Rokhsar D."/>
            <person name="Devos K.M."/>
        </authorList>
    </citation>
    <scope>NUCLEOTIDE SEQUENCE [LARGE SCALE GENOMIC DNA]</scope>
    <source>
        <strain evidence="2">cv. Yugu1</strain>
    </source>
</reference>
<dbReference type="EnsemblPlants" id="KQK89315">
    <property type="protein sequence ID" value="KQK89315"/>
    <property type="gene ID" value="SETIT_038416mg"/>
</dbReference>
<dbReference type="Gramene" id="KQK89315">
    <property type="protein sequence ID" value="KQK89315"/>
    <property type="gene ID" value="SETIT_038416mg"/>
</dbReference>
<sequence>MQGKEFLLVGAHRQTSCQSSSLLALIFNLFCFSASHDFLQGYGAWEEVINGRLQASHSASFRPSNY</sequence>
<name>K4AHQ9_SETIT</name>
<dbReference type="AlphaFoldDB" id="K4AHQ9"/>
<accession>K4AHQ9</accession>
<organism evidence="1 2">
    <name type="scientific">Setaria italica</name>
    <name type="common">Foxtail millet</name>
    <name type="synonym">Panicum italicum</name>
    <dbReference type="NCBI Taxonomy" id="4555"/>
    <lineage>
        <taxon>Eukaryota</taxon>
        <taxon>Viridiplantae</taxon>
        <taxon>Streptophyta</taxon>
        <taxon>Embryophyta</taxon>
        <taxon>Tracheophyta</taxon>
        <taxon>Spermatophyta</taxon>
        <taxon>Magnoliopsida</taxon>
        <taxon>Liliopsida</taxon>
        <taxon>Poales</taxon>
        <taxon>Poaceae</taxon>
        <taxon>PACMAD clade</taxon>
        <taxon>Panicoideae</taxon>
        <taxon>Panicodae</taxon>
        <taxon>Paniceae</taxon>
        <taxon>Cenchrinae</taxon>
        <taxon>Setaria</taxon>
    </lineage>
</organism>
<dbReference type="HOGENOM" id="CLU_2836077_0_0_1"/>
<proteinExistence type="predicted"/>
<keyword evidence="2" id="KW-1185">Reference proteome</keyword>
<evidence type="ECO:0000313" key="2">
    <source>
        <dbReference type="Proteomes" id="UP000004995"/>
    </source>
</evidence>